<dbReference type="PANTHER" id="PTHR24567">
    <property type="entry name" value="CRP FAMILY TRANSCRIPTIONAL REGULATORY PROTEIN"/>
    <property type="match status" value="1"/>
</dbReference>
<proteinExistence type="predicted"/>
<accession>A0AB39KUR6</accession>
<dbReference type="GO" id="GO:0005829">
    <property type="term" value="C:cytosol"/>
    <property type="evidence" value="ECO:0007669"/>
    <property type="project" value="TreeGrafter"/>
</dbReference>
<dbReference type="InterPro" id="IPR050397">
    <property type="entry name" value="Env_Response_Regulators"/>
</dbReference>
<protein>
    <submittedName>
        <fullName evidence="2">Crp/Fnr family transcriptional regulator</fullName>
    </submittedName>
</protein>
<dbReference type="InterPro" id="IPR012318">
    <property type="entry name" value="HTH_CRP"/>
</dbReference>
<dbReference type="InterPro" id="IPR014710">
    <property type="entry name" value="RmlC-like_jellyroll"/>
</dbReference>
<sequence>MDANLFLAALNSADEKRLSRILRRVSLSQDEIAAIEYQPMERVILPIDCILSVLAVMRDGRQVETRTIGCESGYGLLHALGSPLSFERLLVQVAGDAWVTTLSDLRAAAQASPTLTEQIVRYAQATLIQSAQSTACNALHNVEQRMSRWLLMTQSRLGGSVVPLTQEHLSIMLGVQRTTVTATATVLKTRGLIAYSRGKIRILDQEGLKRVACECFSTIDAATEMMRHG</sequence>
<dbReference type="Pfam" id="PF13545">
    <property type="entry name" value="HTH_Crp_2"/>
    <property type="match status" value="1"/>
</dbReference>
<dbReference type="SUPFAM" id="SSF46785">
    <property type="entry name" value="Winged helix' DNA-binding domain"/>
    <property type="match status" value="1"/>
</dbReference>
<dbReference type="EMBL" id="CP158375">
    <property type="protein sequence ID" value="XDO97453.1"/>
    <property type="molecule type" value="Genomic_DNA"/>
</dbReference>
<name>A0AB39KUR6_9CAUL</name>
<dbReference type="PANTHER" id="PTHR24567:SF74">
    <property type="entry name" value="HTH-TYPE TRANSCRIPTIONAL REGULATOR ARCR"/>
    <property type="match status" value="1"/>
</dbReference>
<evidence type="ECO:0000313" key="2">
    <source>
        <dbReference type="EMBL" id="XDO97453.1"/>
    </source>
</evidence>
<dbReference type="InterPro" id="IPR036390">
    <property type="entry name" value="WH_DNA-bd_sf"/>
</dbReference>
<dbReference type="GO" id="GO:0003700">
    <property type="term" value="F:DNA-binding transcription factor activity"/>
    <property type="evidence" value="ECO:0007669"/>
    <property type="project" value="TreeGrafter"/>
</dbReference>
<dbReference type="AlphaFoldDB" id="A0AB39KUR6"/>
<dbReference type="GO" id="GO:0003677">
    <property type="term" value="F:DNA binding"/>
    <property type="evidence" value="ECO:0007669"/>
    <property type="project" value="InterPro"/>
</dbReference>
<reference evidence="2" key="1">
    <citation type="submission" date="2024-06" db="EMBL/GenBank/DDBJ databases">
        <title>Caulobacter inopinatus, sp. nov.</title>
        <authorList>
            <person name="Donachie S.P."/>
        </authorList>
    </citation>
    <scope>NUCLEOTIDE SEQUENCE</scope>
    <source>
        <strain evidence="2">73W</strain>
    </source>
</reference>
<dbReference type="Gene3D" id="2.60.120.10">
    <property type="entry name" value="Jelly Rolls"/>
    <property type="match status" value="1"/>
</dbReference>
<dbReference type="PROSITE" id="PS51063">
    <property type="entry name" value="HTH_CRP_2"/>
    <property type="match status" value="1"/>
</dbReference>
<feature type="domain" description="HTH crp-type" evidence="1">
    <location>
        <begin position="140"/>
        <end position="206"/>
    </location>
</feature>
<organism evidence="2">
    <name type="scientific">Caulobacter sp. 73W</name>
    <dbReference type="NCBI Taxonomy" id="3161137"/>
    <lineage>
        <taxon>Bacteria</taxon>
        <taxon>Pseudomonadati</taxon>
        <taxon>Pseudomonadota</taxon>
        <taxon>Alphaproteobacteria</taxon>
        <taxon>Caulobacterales</taxon>
        <taxon>Caulobacteraceae</taxon>
        <taxon>Caulobacter</taxon>
    </lineage>
</organism>
<dbReference type="RefSeq" id="WP_369060675.1">
    <property type="nucleotide sequence ID" value="NZ_CP158375.1"/>
</dbReference>
<evidence type="ECO:0000259" key="1">
    <source>
        <dbReference type="PROSITE" id="PS51063"/>
    </source>
</evidence>
<gene>
    <name evidence="2" type="ORF">ABOZ73_03275</name>
</gene>